<keyword evidence="2" id="KW-1185">Reference proteome</keyword>
<accession>A0ABW2LJV8</accession>
<protein>
    <submittedName>
        <fullName evidence="1">Uncharacterized protein</fullName>
    </submittedName>
</protein>
<organism evidence="1 2">
    <name type="scientific">Saccharopolyspora griseoalba</name>
    <dbReference type="NCBI Taxonomy" id="1431848"/>
    <lineage>
        <taxon>Bacteria</taxon>
        <taxon>Bacillati</taxon>
        <taxon>Actinomycetota</taxon>
        <taxon>Actinomycetes</taxon>
        <taxon>Pseudonocardiales</taxon>
        <taxon>Pseudonocardiaceae</taxon>
        <taxon>Saccharopolyspora</taxon>
    </lineage>
</organism>
<evidence type="ECO:0000313" key="2">
    <source>
        <dbReference type="Proteomes" id="UP001596504"/>
    </source>
</evidence>
<reference evidence="2" key="1">
    <citation type="journal article" date="2019" name="Int. J. Syst. Evol. Microbiol.">
        <title>The Global Catalogue of Microorganisms (GCM) 10K type strain sequencing project: providing services to taxonomists for standard genome sequencing and annotation.</title>
        <authorList>
            <consortium name="The Broad Institute Genomics Platform"/>
            <consortium name="The Broad Institute Genome Sequencing Center for Infectious Disease"/>
            <person name="Wu L."/>
            <person name="Ma J."/>
        </authorList>
    </citation>
    <scope>NUCLEOTIDE SEQUENCE [LARGE SCALE GENOMIC DNA]</scope>
    <source>
        <strain evidence="2">WLHS5</strain>
    </source>
</reference>
<dbReference type="EMBL" id="JBHTCJ010000005">
    <property type="protein sequence ID" value="MFC7342114.1"/>
    <property type="molecule type" value="Genomic_DNA"/>
</dbReference>
<comment type="caution">
    <text evidence="1">The sequence shown here is derived from an EMBL/GenBank/DDBJ whole genome shotgun (WGS) entry which is preliminary data.</text>
</comment>
<dbReference type="RefSeq" id="WP_380667670.1">
    <property type="nucleotide sequence ID" value="NZ_JBHTCJ010000005.1"/>
</dbReference>
<proteinExistence type="predicted"/>
<gene>
    <name evidence="1" type="ORF">ACFQRI_11910</name>
</gene>
<name>A0ABW2LJV8_9PSEU</name>
<dbReference type="Proteomes" id="UP001596504">
    <property type="component" value="Unassembled WGS sequence"/>
</dbReference>
<evidence type="ECO:0000313" key="1">
    <source>
        <dbReference type="EMBL" id="MFC7342114.1"/>
    </source>
</evidence>
<sequence>MTDPEEVSQHTWACVRRLQNMETQFTVTGPFQFSDAATYMAFSDALQRAQWNFAQVLTDIDD</sequence>